<dbReference type="Proteomes" id="UP000225448">
    <property type="component" value="Segment"/>
</dbReference>
<dbReference type="EMBL" id="MF042360">
    <property type="protein sequence ID" value="ARV76848.1"/>
    <property type="molecule type" value="Genomic_DNA"/>
</dbReference>
<dbReference type="InterPro" id="IPR036366">
    <property type="entry name" value="PGBDSf"/>
</dbReference>
<dbReference type="Pfam" id="PF11860">
    <property type="entry name" value="Muramidase"/>
    <property type="match status" value="1"/>
</dbReference>
<evidence type="ECO:0000259" key="2">
    <source>
        <dbReference type="Pfam" id="PF11860"/>
    </source>
</evidence>
<feature type="domain" description="N-acetylmuramidase" evidence="2">
    <location>
        <begin position="98"/>
        <end position="269"/>
    </location>
</feature>
<dbReference type="SMR" id="A0A1Y0T042"/>
<dbReference type="Gene3D" id="1.10.101.10">
    <property type="entry name" value="PGBD-like superfamily/PGBD"/>
    <property type="match status" value="1"/>
</dbReference>
<evidence type="ECO:0000313" key="3">
    <source>
        <dbReference type="EMBL" id="ARV76848.1"/>
    </source>
</evidence>
<evidence type="ECO:0000313" key="4">
    <source>
        <dbReference type="Proteomes" id="UP000225448"/>
    </source>
</evidence>
<sequence length="270" mass="29763">MSTLLLKGSKGPEVLALQNKLVKLGYDLKPDGDFGKITYDAIVDFQTKAGIGIDGKVGNGTMGAIDAKLNTQSGPVVDTQSKLTEADYVWAAQQLNVEVAAIKAVSEVESPKGAFLADGRPPILYERHIMRRRLLLRNIDPVPFIAKYPDLVNTATGGYLGGTKEYERLDRAITIDRDSALESCSWGAYQILGQHWKAIGYNNVSEFVTAMSTSARGQLEVFVRFIKIDPGLNKALRNKDWTDFAARYNGPNYAINKYDAKLNTAYLKYS</sequence>
<reference evidence="3 4" key="1">
    <citation type="submission" date="2017-05" db="EMBL/GenBank/DDBJ databases">
        <authorList>
            <person name="Song R."/>
            <person name="Chenine A.L."/>
            <person name="Ruprecht R.M."/>
        </authorList>
    </citation>
    <scope>NUCLEOTIDE SEQUENCE [LARGE SCALE GENOMIC DNA]</scope>
</reference>
<accession>A0A1Y0T042</accession>
<dbReference type="InterPro" id="IPR036365">
    <property type="entry name" value="PGBD-like_sf"/>
</dbReference>
<dbReference type="InterPro" id="IPR024408">
    <property type="entry name" value="Muramidase"/>
</dbReference>
<evidence type="ECO:0000259" key="1">
    <source>
        <dbReference type="Pfam" id="PF01471"/>
    </source>
</evidence>
<dbReference type="SUPFAM" id="SSF47090">
    <property type="entry name" value="PGBD-like"/>
    <property type="match status" value="1"/>
</dbReference>
<organism evidence="3 4">
    <name type="scientific">Pseudomonas phage Phabio</name>
    <dbReference type="NCBI Taxonomy" id="2006668"/>
    <lineage>
        <taxon>Viruses</taxon>
        <taxon>Duplodnaviria</taxon>
        <taxon>Heunggongvirae</taxon>
        <taxon>Uroviricota</taxon>
        <taxon>Caudoviricetes</taxon>
        <taxon>Chimalliviridae</taxon>
        <taxon>Phabiovirus</taxon>
        <taxon>Phabiovirus phabio</taxon>
    </lineage>
</organism>
<dbReference type="Pfam" id="PF01471">
    <property type="entry name" value="PG_binding_1"/>
    <property type="match status" value="1"/>
</dbReference>
<protein>
    <submittedName>
        <fullName evidence="3">Virion structural protein</fullName>
    </submittedName>
</protein>
<keyword evidence="4" id="KW-1185">Reference proteome</keyword>
<proteinExistence type="predicted"/>
<dbReference type="InterPro" id="IPR002477">
    <property type="entry name" value="Peptidoglycan-bd-like"/>
</dbReference>
<name>A0A1Y0T042_9CAUD</name>
<gene>
    <name evidence="3" type="ORF">PHABIO_217</name>
</gene>
<feature type="domain" description="Peptidoglycan binding-like" evidence="1">
    <location>
        <begin position="11"/>
        <end position="65"/>
    </location>
</feature>